<evidence type="ECO:0000313" key="1">
    <source>
        <dbReference type="EMBL" id="SEI21424.1"/>
    </source>
</evidence>
<sequence length="108" mass="12089">MGTVHNIAFNLPERAPVCTVLTQKFAGQLHAFNDVTRDLRAAGIQIIGLDVSNTTITISPNCVDKLCLTFSSDMRGMMSRTEGKRTRNRTTVRGVDVVWFHPIREQDQ</sequence>
<dbReference type="EMBL" id="LT629972">
    <property type="protein sequence ID" value="SEI21424.1"/>
    <property type="molecule type" value="Genomic_DNA"/>
</dbReference>
<evidence type="ECO:0000313" key="2">
    <source>
        <dbReference type="Proteomes" id="UP000182272"/>
    </source>
</evidence>
<protein>
    <submittedName>
        <fullName evidence="1">Uncharacterized protein</fullName>
    </submittedName>
</protein>
<dbReference type="Proteomes" id="UP000182272">
    <property type="component" value="Chromosome I"/>
</dbReference>
<dbReference type="RefSeq" id="WP_019361497.1">
    <property type="nucleotide sequence ID" value="NZ_LT629972.1"/>
</dbReference>
<gene>
    <name evidence="1" type="ORF">SAMN05216581_4498</name>
</gene>
<organism evidence="1 2">
    <name type="scientific">Pseudomonas asplenii</name>
    <dbReference type="NCBI Taxonomy" id="53407"/>
    <lineage>
        <taxon>Bacteria</taxon>
        <taxon>Pseudomonadati</taxon>
        <taxon>Pseudomonadota</taxon>
        <taxon>Gammaproteobacteria</taxon>
        <taxon>Pseudomonadales</taxon>
        <taxon>Pseudomonadaceae</taxon>
        <taxon>Pseudomonas</taxon>
    </lineage>
</organism>
<name>A0A1H6NWZ1_9PSED</name>
<reference evidence="1 2" key="1">
    <citation type="submission" date="2016-10" db="EMBL/GenBank/DDBJ databases">
        <authorList>
            <person name="de Groot N.N."/>
        </authorList>
    </citation>
    <scope>NUCLEOTIDE SEQUENCE [LARGE SCALE GENOMIC DNA]</scope>
    <source>
        <strain evidence="1 2">LMG 2158</strain>
    </source>
</reference>
<dbReference type="AlphaFoldDB" id="A0A1H6NWZ1"/>
<proteinExistence type="predicted"/>
<accession>A0A1H6NWZ1</accession>
<dbReference type="OrthoDB" id="6918747at2"/>